<evidence type="ECO:0008006" key="2">
    <source>
        <dbReference type="Google" id="ProtNLM"/>
    </source>
</evidence>
<organism evidence="1">
    <name type="scientific">Paulinella chromatophora</name>
    <dbReference type="NCBI Taxonomy" id="39717"/>
    <lineage>
        <taxon>Eukaryota</taxon>
        <taxon>Sar</taxon>
        <taxon>Rhizaria</taxon>
        <taxon>Cercozoa</taxon>
        <taxon>Imbricatea</taxon>
        <taxon>Silicofilosea</taxon>
        <taxon>Euglyphida</taxon>
        <taxon>Paulinellidae</taxon>
        <taxon>Paulinella</taxon>
    </lineage>
</organism>
<dbReference type="GeneID" id="6481194"/>
<accession>B1X445</accession>
<dbReference type="InterPro" id="IPR023203">
    <property type="entry name" value="TTHA0068_sf"/>
</dbReference>
<keyword evidence="1" id="KW-0934">Plastid</keyword>
<name>B1X445_PAUCH</name>
<dbReference type="RefSeq" id="YP_002048924.1">
    <property type="nucleotide sequence ID" value="NC_011087.1"/>
</dbReference>
<dbReference type="InterPro" id="IPR005500">
    <property type="entry name" value="DUF309"/>
</dbReference>
<evidence type="ECO:0000313" key="1">
    <source>
        <dbReference type="EMBL" id="ACB42714.1"/>
    </source>
</evidence>
<reference evidence="1" key="1">
    <citation type="submission" date="2007-08" db="EMBL/GenBank/DDBJ databases">
        <authorList>
            <person name="Gloeckner G."/>
            <person name="Nowack E."/>
            <person name="Melkonian M."/>
        </authorList>
    </citation>
    <scope>NUCLEOTIDE SEQUENCE</scope>
</reference>
<dbReference type="EMBL" id="CP000815">
    <property type="protein sequence ID" value="ACB42714.1"/>
    <property type="molecule type" value="Genomic_DNA"/>
</dbReference>
<proteinExistence type="predicted"/>
<dbReference type="SUPFAM" id="SSF140663">
    <property type="entry name" value="TTHA0068-like"/>
    <property type="match status" value="1"/>
</dbReference>
<reference evidence="1" key="2">
    <citation type="journal article" date="2008" name="Curr. Biol.">
        <title>Chromatophore genome sequence of Paulinella sheds light on acquisition of photosynthesis by eukaryotes.</title>
        <authorList>
            <person name="Nowack E.C.M."/>
            <person name="Melkonian M."/>
            <person name="Gloeckner G."/>
        </authorList>
    </citation>
    <scope>NUCLEOTIDE SEQUENCE [LARGE SCALE GENOMIC DNA]</scope>
</reference>
<gene>
    <name evidence="1" type="ordered locus">PCC_0265</name>
</gene>
<dbReference type="AlphaFoldDB" id="B1X445"/>
<dbReference type="Gene3D" id="1.10.3450.10">
    <property type="entry name" value="TTHA0068-like"/>
    <property type="match status" value="1"/>
</dbReference>
<geneLocation type="organellar chromatophore" evidence="1"/>
<dbReference type="Pfam" id="PF03745">
    <property type="entry name" value="DUF309"/>
    <property type="match status" value="1"/>
</dbReference>
<protein>
    <recommendedName>
        <fullName evidence="2">DUF309 domain-containing protein</fullName>
    </recommendedName>
</protein>
<dbReference type="PANTHER" id="PTHR34796:SF1">
    <property type="entry name" value="EXPRESSED PROTEIN"/>
    <property type="match status" value="1"/>
</dbReference>
<dbReference type="PANTHER" id="PTHR34796">
    <property type="entry name" value="EXPRESSED PROTEIN"/>
    <property type="match status" value="1"/>
</dbReference>
<sequence>MFNNYLSSSDLYRDSRLFQGIELFNKQQWYHCHDTFESIWFELSGNERAIIQLFLQITVACLHIERGNSKGAAIILGESLASLKSFNSSGLGIDLNSLRDLAKIYLKILQKSEQIRTLHLICLKTFAE</sequence>